<reference evidence="3 4" key="2">
    <citation type="submission" date="2020-01" db="EMBL/GenBank/DDBJ databases">
        <title>Microvirga sp. nov., an arsenate reduction bacterium isolated from Tibet hotspring sediments.</title>
        <authorList>
            <person name="Xian W.-D."/>
            <person name="Li W.-J."/>
        </authorList>
    </citation>
    <scope>NUCLEOTIDE SEQUENCE [LARGE SCALE GENOMIC DNA]</scope>
    <source>
        <strain evidence="3 4">KCTC 23863</strain>
    </source>
</reference>
<feature type="compositionally biased region" description="Acidic residues" evidence="1">
    <location>
        <begin position="752"/>
        <end position="765"/>
    </location>
</feature>
<evidence type="ECO:0000259" key="2">
    <source>
        <dbReference type="SMART" id="SM00382"/>
    </source>
</evidence>
<dbReference type="Proteomes" id="UP000436483">
    <property type="component" value="Unassembled WGS sequence"/>
</dbReference>
<evidence type="ECO:0000313" key="4">
    <source>
        <dbReference type="Proteomes" id="UP000436483"/>
    </source>
</evidence>
<dbReference type="PANTHER" id="PTHR37291:SF1">
    <property type="entry name" value="TYPE IV METHYL-DIRECTED RESTRICTION ENZYME ECOKMCRB SUBUNIT"/>
    <property type="match status" value="1"/>
</dbReference>
<reference evidence="3 4" key="1">
    <citation type="submission" date="2019-12" db="EMBL/GenBank/DDBJ databases">
        <authorList>
            <person name="Yuan C.-G."/>
        </authorList>
    </citation>
    <scope>NUCLEOTIDE SEQUENCE [LARGE SCALE GENOMIC DNA]</scope>
    <source>
        <strain evidence="3 4">KCTC 23863</strain>
    </source>
</reference>
<dbReference type="RefSeq" id="WP_160883856.1">
    <property type="nucleotide sequence ID" value="NZ_WURB01000004.1"/>
</dbReference>
<comment type="caution">
    <text evidence="3">The sequence shown here is derived from an EMBL/GenBank/DDBJ whole genome shotgun (WGS) entry which is preliminary data.</text>
</comment>
<sequence>MALENQIISQLEKSKNELLERGELIPVEQLNESYALFRSRFGPERLRALDGEELLNVMHLHGSQDSLVYWLEFKEDDELPPVFGSIAGGSALKFGMYKRKDAGVWMTGHPSNQVQLTTAQAVEIARKHRDQILAGSELLHALPQDGSDADYLRLQRDLDRYAPEVSNSSWGHKYFSLLYPNKIDSYHAEDFQRFHLIRLLQMPPAEQGRYVAAGRFVAVAAELSVPLNHLMSMLKHVNGRPYRTWRIGTKLREDASIWPFMREAGCIAIGWDALGDLSWIERNQDHKSRLRALVKNEYYPNDANTGSRKAGEIFNFITAIQDGDLALAADGQQILGIGRVISGYRYDAALNAGAPHQRPVDWLNISDWKLPTGEGLRTTVFQVRKQPENLIQVERRLLGAPPVSQVGPSTRVMEREQLTGIPGQVQGILERKGQVILYGPPGTGKTHWARAAAADLASLATYKKRYEALGPTDRAIIDGDDTHRGLVRLCTFHPGYGYEDFLEGYRPHSNQDGQLVFERRSGIFKQLCADAAVQPEKNFYLIIDEINRGDIPRIFGELITLLEADKRGVSLHLPLSGERFSVPKNVYIIGTMNTADRSIALLDTALRRRFGFVELLPQPTLLSDAVVAGSIPLSPWLSAINDKIRQHVGRDARNLQIGHAYLLHRSRPITDLTHFSRVLLEDIIPLLEEYCYEDYSALEKILGSGLVDKDRQRIREELFSPSRSQDLIQAVLNPHSELATLGQVVSASGADDINEEDSEEDETTA</sequence>
<proteinExistence type="predicted"/>
<dbReference type="SUPFAM" id="SSF52540">
    <property type="entry name" value="P-loop containing nucleoside triphosphate hydrolases"/>
    <property type="match status" value="1"/>
</dbReference>
<dbReference type="InterPro" id="IPR011704">
    <property type="entry name" value="ATPase_dyneun-rel_AAA"/>
</dbReference>
<evidence type="ECO:0000256" key="1">
    <source>
        <dbReference type="SAM" id="MobiDB-lite"/>
    </source>
</evidence>
<dbReference type="InterPro" id="IPR052934">
    <property type="entry name" value="Methyl-DNA_Rec/Restrict_Enz"/>
</dbReference>
<dbReference type="InterPro" id="IPR003593">
    <property type="entry name" value="AAA+_ATPase"/>
</dbReference>
<organism evidence="3 4">
    <name type="scientific">Microvirga makkahensis</name>
    <dbReference type="NCBI Taxonomy" id="1128670"/>
    <lineage>
        <taxon>Bacteria</taxon>
        <taxon>Pseudomonadati</taxon>
        <taxon>Pseudomonadota</taxon>
        <taxon>Alphaproteobacteria</taxon>
        <taxon>Hyphomicrobiales</taxon>
        <taxon>Methylobacteriaceae</taxon>
        <taxon>Microvirga</taxon>
    </lineage>
</organism>
<feature type="domain" description="AAA+ ATPase" evidence="2">
    <location>
        <begin position="431"/>
        <end position="620"/>
    </location>
</feature>
<evidence type="ECO:0000313" key="3">
    <source>
        <dbReference type="EMBL" id="MXQ11258.1"/>
    </source>
</evidence>
<keyword evidence="4" id="KW-1185">Reference proteome</keyword>
<name>A0A7X3MQB5_9HYPH</name>
<dbReference type="PANTHER" id="PTHR37291">
    <property type="entry name" value="5-METHYLCYTOSINE-SPECIFIC RESTRICTION ENZYME B"/>
    <property type="match status" value="1"/>
</dbReference>
<dbReference type="SMART" id="SM00382">
    <property type="entry name" value="AAA"/>
    <property type="match status" value="1"/>
</dbReference>
<protein>
    <submittedName>
        <fullName evidence="3">AAA domain-containing protein</fullName>
    </submittedName>
</protein>
<gene>
    <name evidence="3" type="ORF">GR328_07290</name>
</gene>
<dbReference type="InterPro" id="IPR027417">
    <property type="entry name" value="P-loop_NTPase"/>
</dbReference>
<dbReference type="OrthoDB" id="9781481at2"/>
<dbReference type="Pfam" id="PF07728">
    <property type="entry name" value="AAA_5"/>
    <property type="match status" value="1"/>
</dbReference>
<accession>A0A7X3MQB5</accession>
<dbReference type="Gene3D" id="3.40.50.300">
    <property type="entry name" value="P-loop containing nucleotide triphosphate hydrolases"/>
    <property type="match status" value="1"/>
</dbReference>
<feature type="region of interest" description="Disordered" evidence="1">
    <location>
        <begin position="746"/>
        <end position="765"/>
    </location>
</feature>
<dbReference type="EMBL" id="WURB01000004">
    <property type="protein sequence ID" value="MXQ11258.1"/>
    <property type="molecule type" value="Genomic_DNA"/>
</dbReference>
<dbReference type="AlphaFoldDB" id="A0A7X3MQB5"/>
<dbReference type="GO" id="GO:0005524">
    <property type="term" value="F:ATP binding"/>
    <property type="evidence" value="ECO:0007669"/>
    <property type="project" value="InterPro"/>
</dbReference>
<dbReference type="GO" id="GO:0016887">
    <property type="term" value="F:ATP hydrolysis activity"/>
    <property type="evidence" value="ECO:0007669"/>
    <property type="project" value="InterPro"/>
</dbReference>